<evidence type="ECO:0000313" key="9">
    <source>
        <dbReference type="EMBL" id="VDO47375.1"/>
    </source>
</evidence>
<dbReference type="GO" id="GO:0005643">
    <property type="term" value="C:nuclear pore"/>
    <property type="evidence" value="ECO:0007669"/>
    <property type="project" value="TreeGrafter"/>
</dbReference>
<dbReference type="GO" id="GO:0005737">
    <property type="term" value="C:cytoplasm"/>
    <property type="evidence" value="ECO:0007669"/>
    <property type="project" value="UniProtKB-SubCell"/>
</dbReference>
<dbReference type="EMBL" id="UZAJ01006471">
    <property type="protein sequence ID" value="VDO47375.1"/>
    <property type="molecule type" value="Genomic_DNA"/>
</dbReference>
<evidence type="ECO:0000256" key="4">
    <source>
        <dbReference type="ARBA" id="ARBA00022448"/>
    </source>
</evidence>
<dbReference type="PANTHER" id="PTHR12596">
    <property type="entry name" value="EXPORTIN 4,7-RELATED"/>
    <property type="match status" value="1"/>
</dbReference>
<dbReference type="InterPro" id="IPR057947">
    <property type="entry name" value="TPR_XPO7/RBP17"/>
</dbReference>
<keyword evidence="7" id="KW-0539">Nucleus</keyword>
<evidence type="ECO:0000259" key="8">
    <source>
        <dbReference type="Pfam" id="PF25795"/>
    </source>
</evidence>
<feature type="domain" description="Exportin-7/Ran-binding protein 17 TPR repeats" evidence="8">
    <location>
        <begin position="1"/>
        <end position="128"/>
    </location>
</feature>
<dbReference type="Pfam" id="PF25795">
    <property type="entry name" value="TPR_XPO7"/>
    <property type="match status" value="1"/>
</dbReference>
<comment type="similarity">
    <text evidence="3">Belongs to the exportin family.</text>
</comment>
<reference evidence="11" key="1">
    <citation type="submission" date="2016-06" db="UniProtKB">
        <authorList>
            <consortium name="WormBaseParasite"/>
        </authorList>
    </citation>
    <scope>IDENTIFICATION</scope>
</reference>
<keyword evidence="5" id="KW-0963">Cytoplasm</keyword>
<evidence type="ECO:0000256" key="3">
    <source>
        <dbReference type="ARBA" id="ARBA00009466"/>
    </source>
</evidence>
<evidence type="ECO:0000256" key="5">
    <source>
        <dbReference type="ARBA" id="ARBA00022490"/>
    </source>
</evidence>
<dbReference type="PANTHER" id="PTHR12596:SF2">
    <property type="entry name" value="EXPORTIN-7 ISOFORM X1"/>
    <property type="match status" value="1"/>
</dbReference>
<keyword evidence="6" id="KW-0653">Protein transport</keyword>
<organism evidence="11">
    <name type="scientific">Onchocerca flexuosa</name>
    <dbReference type="NCBI Taxonomy" id="387005"/>
    <lineage>
        <taxon>Eukaryota</taxon>
        <taxon>Metazoa</taxon>
        <taxon>Ecdysozoa</taxon>
        <taxon>Nematoda</taxon>
        <taxon>Chromadorea</taxon>
        <taxon>Rhabditida</taxon>
        <taxon>Spirurina</taxon>
        <taxon>Spiruromorpha</taxon>
        <taxon>Filarioidea</taxon>
        <taxon>Onchocercidae</taxon>
        <taxon>Onchocerca</taxon>
    </lineage>
</organism>
<evidence type="ECO:0000256" key="1">
    <source>
        <dbReference type="ARBA" id="ARBA00004123"/>
    </source>
</evidence>
<dbReference type="STRING" id="387005.A0A183HGQ5"/>
<keyword evidence="4" id="KW-0813">Transport</keyword>
<evidence type="ECO:0000313" key="11">
    <source>
        <dbReference type="WBParaSite" id="OFLC_0000666601-mRNA-1"/>
    </source>
</evidence>
<comment type="subcellular location">
    <subcellularLocation>
        <location evidence="2">Cytoplasm</location>
    </subcellularLocation>
    <subcellularLocation>
        <location evidence="1">Nucleus</location>
    </subcellularLocation>
</comment>
<gene>
    <name evidence="9" type="ORF">OFLC_LOCUS6665</name>
</gene>
<keyword evidence="10" id="KW-1185">Reference proteome</keyword>
<dbReference type="Proteomes" id="UP000267606">
    <property type="component" value="Unassembled WGS sequence"/>
</dbReference>
<dbReference type="AlphaFoldDB" id="A0A183HGQ5"/>
<reference evidence="9 10" key="2">
    <citation type="submission" date="2018-11" db="EMBL/GenBank/DDBJ databases">
        <authorList>
            <consortium name="Pathogen Informatics"/>
        </authorList>
    </citation>
    <scope>NUCLEOTIDE SEQUENCE [LARGE SCALE GENOMIC DNA]</scope>
</reference>
<evidence type="ECO:0000256" key="6">
    <source>
        <dbReference type="ARBA" id="ARBA00022927"/>
    </source>
</evidence>
<proteinExistence type="inferred from homology"/>
<protein>
    <submittedName>
        <fullName evidence="11">NR LBD domain-containing protein</fullName>
    </submittedName>
</protein>
<dbReference type="InterPro" id="IPR044189">
    <property type="entry name" value="XPO4/7-like"/>
</dbReference>
<evidence type="ECO:0000313" key="10">
    <source>
        <dbReference type="Proteomes" id="UP000267606"/>
    </source>
</evidence>
<dbReference type="WBParaSite" id="OFLC_0000666601-mRNA-1">
    <property type="protein sequence ID" value="OFLC_0000666601-mRNA-1"/>
    <property type="gene ID" value="OFLC_0000666601"/>
</dbReference>
<accession>A0A183HGQ5</accession>
<dbReference type="GO" id="GO:0006611">
    <property type="term" value="P:protein export from nucleus"/>
    <property type="evidence" value="ECO:0007669"/>
    <property type="project" value="TreeGrafter"/>
</dbReference>
<name>A0A183HGQ5_9BILA</name>
<sequence length="194" mass="22547">MELSDSRLSAGIPGNYKLEVAYLYMLDQFRKIYVSDQIQKISKVYDQLEKNLGLQDETAVITIYARKIITNLKYWGAEEKLVDDSLVLLNELSLGFSAGRRLMRLPDIQLLLNNHSCEHFSFLSSEADLMTMRSRTTFYASLMRLLCLDLNDNDTTFYSFMQPLTDVVREIYDVFAMSAPTVDQERVKRMYTMK</sequence>
<evidence type="ECO:0000256" key="2">
    <source>
        <dbReference type="ARBA" id="ARBA00004496"/>
    </source>
</evidence>
<evidence type="ECO:0000256" key="7">
    <source>
        <dbReference type="ARBA" id="ARBA00023242"/>
    </source>
</evidence>
<dbReference type="GO" id="GO:0005049">
    <property type="term" value="F:nuclear export signal receptor activity"/>
    <property type="evidence" value="ECO:0007669"/>
    <property type="project" value="InterPro"/>
</dbReference>